<protein>
    <submittedName>
        <fullName evidence="1">Uncharacterized protein</fullName>
    </submittedName>
</protein>
<sequence length="58" mass="6583">MPYLDTQCRFPWRGVAGCKDKDARAMLELTTSYAIELQARLGAVPAWYDGVRRSYGAR</sequence>
<gene>
    <name evidence="1" type="ORF">HU230_19685</name>
</gene>
<comment type="caution">
    <text evidence="1">The sequence shown here is derived from an EMBL/GenBank/DDBJ whole genome shotgun (WGS) entry which is preliminary data.</text>
</comment>
<reference evidence="1" key="1">
    <citation type="submission" date="2020-06" db="EMBL/GenBank/DDBJ databases">
        <title>Whole Genome Sequence of Bradyrhizobium sp. Strain 66S1MB.</title>
        <authorList>
            <person name="Bromfield E."/>
            <person name="Cloutier S."/>
        </authorList>
    </citation>
    <scope>NUCLEOTIDE SEQUENCE</scope>
    <source>
        <strain evidence="1">66S1MB</strain>
    </source>
</reference>
<evidence type="ECO:0000313" key="1">
    <source>
        <dbReference type="EMBL" id="NVL07926.1"/>
    </source>
</evidence>
<dbReference type="AlphaFoldDB" id="A0A973WPA6"/>
<organism evidence="1">
    <name type="scientific">Bradyrhizobium quebecense</name>
    <dbReference type="NCBI Taxonomy" id="2748629"/>
    <lineage>
        <taxon>Bacteria</taxon>
        <taxon>Pseudomonadati</taxon>
        <taxon>Pseudomonadota</taxon>
        <taxon>Alphaproteobacteria</taxon>
        <taxon>Hyphomicrobiales</taxon>
        <taxon>Nitrobacteraceae</taxon>
        <taxon>Bradyrhizobium</taxon>
    </lineage>
</organism>
<dbReference type="EMBL" id="JABWSX010000001">
    <property type="protein sequence ID" value="NVL07926.1"/>
    <property type="molecule type" value="Genomic_DNA"/>
</dbReference>
<proteinExistence type="predicted"/>
<name>A0A973WPA6_9BRAD</name>
<dbReference type="RefSeq" id="WP_176531522.1">
    <property type="nucleotide sequence ID" value="NZ_CP088022.1"/>
</dbReference>
<accession>A0A973WPA6</accession>